<sequence>MVVGTPKFLASLALLFFILRHNVQRSPAPSPDFPIFSLFSIYVLPSNLPAAAAAASSLAVQRSSKNLFSQLLDLLTLGLWSKLGRLSHYAFDAVLLSAFLAGMKRSTGLTFKTDKVAGENKEVGKWVDKYLGVGEWVMDQSVAIAGSSGWFDRTR</sequence>
<feature type="signal peptide" evidence="1">
    <location>
        <begin position="1"/>
        <end position="25"/>
    </location>
</feature>
<protein>
    <recommendedName>
        <fullName evidence="4">DUF1748-domain-containing protein</fullName>
    </recommendedName>
</protein>
<evidence type="ECO:0000256" key="1">
    <source>
        <dbReference type="SAM" id="SignalP"/>
    </source>
</evidence>
<dbReference type="GO" id="GO:0005737">
    <property type="term" value="C:cytoplasm"/>
    <property type="evidence" value="ECO:0007669"/>
    <property type="project" value="TreeGrafter"/>
</dbReference>
<feature type="chain" id="PRO_5041947219" description="DUF1748-domain-containing protein" evidence="1">
    <location>
        <begin position="26"/>
        <end position="155"/>
    </location>
</feature>
<dbReference type="AlphaFoldDB" id="A0AAE0MU80"/>
<dbReference type="GeneID" id="87866689"/>
<keyword evidence="1" id="KW-0732">Signal</keyword>
<comment type="caution">
    <text evidence="2">The sequence shown here is derived from an EMBL/GenBank/DDBJ whole genome shotgun (WGS) entry which is preliminary data.</text>
</comment>
<reference evidence="2" key="2">
    <citation type="submission" date="2023-06" db="EMBL/GenBank/DDBJ databases">
        <authorList>
            <consortium name="Lawrence Berkeley National Laboratory"/>
            <person name="Haridas S."/>
            <person name="Hensen N."/>
            <person name="Bonometti L."/>
            <person name="Westerberg I."/>
            <person name="Brannstrom I.O."/>
            <person name="Guillou S."/>
            <person name="Cros-Aarteil S."/>
            <person name="Calhoun S."/>
            <person name="Kuo A."/>
            <person name="Mondo S."/>
            <person name="Pangilinan J."/>
            <person name="Riley R."/>
            <person name="Labutti K."/>
            <person name="Andreopoulos B."/>
            <person name="Lipzen A."/>
            <person name="Chen C."/>
            <person name="Yanf M."/>
            <person name="Daum C."/>
            <person name="Ng V."/>
            <person name="Clum A."/>
            <person name="Steindorff A."/>
            <person name="Ohm R."/>
            <person name="Martin F."/>
            <person name="Silar P."/>
            <person name="Natvig D."/>
            <person name="Lalanne C."/>
            <person name="Gautier V."/>
            <person name="Ament-Velasquez S.L."/>
            <person name="Kruys A."/>
            <person name="Hutchinson M.I."/>
            <person name="Powell A.J."/>
            <person name="Barry K."/>
            <person name="Miller A.N."/>
            <person name="Grigoriev I.V."/>
            <person name="Debuchy R."/>
            <person name="Gladieux P."/>
            <person name="Thoren M.H."/>
            <person name="Johannesson H."/>
        </authorList>
    </citation>
    <scope>NUCLEOTIDE SEQUENCE</scope>
    <source>
        <strain evidence="2">CBS 560.94</strain>
    </source>
</reference>
<dbReference type="Proteomes" id="UP001278500">
    <property type="component" value="Unassembled WGS sequence"/>
</dbReference>
<dbReference type="Pfam" id="PF08520">
    <property type="entry name" value="Mitofissin"/>
    <property type="match status" value="1"/>
</dbReference>
<dbReference type="PANTHER" id="PTHR28075:SF1">
    <property type="entry name" value="DUF1748-DOMAIN-CONTAINING PROTEIN"/>
    <property type="match status" value="1"/>
</dbReference>
<evidence type="ECO:0000313" key="2">
    <source>
        <dbReference type="EMBL" id="KAK3347948.1"/>
    </source>
</evidence>
<keyword evidence="3" id="KW-1185">Reference proteome</keyword>
<accession>A0AAE0MU80</accession>
<name>A0AAE0MU80_9PEZI</name>
<organism evidence="2 3">
    <name type="scientific">Neurospora tetraspora</name>
    <dbReference type="NCBI Taxonomy" id="94610"/>
    <lineage>
        <taxon>Eukaryota</taxon>
        <taxon>Fungi</taxon>
        <taxon>Dikarya</taxon>
        <taxon>Ascomycota</taxon>
        <taxon>Pezizomycotina</taxon>
        <taxon>Sordariomycetes</taxon>
        <taxon>Sordariomycetidae</taxon>
        <taxon>Sordariales</taxon>
        <taxon>Sordariaceae</taxon>
        <taxon>Neurospora</taxon>
    </lineage>
</organism>
<dbReference type="RefSeq" id="XP_062683030.1">
    <property type="nucleotide sequence ID" value="XM_062829535.1"/>
</dbReference>
<evidence type="ECO:0008006" key="4">
    <source>
        <dbReference type="Google" id="ProtNLM"/>
    </source>
</evidence>
<evidence type="ECO:0000313" key="3">
    <source>
        <dbReference type="Proteomes" id="UP001278500"/>
    </source>
</evidence>
<dbReference type="EMBL" id="JAUEPP010000003">
    <property type="protein sequence ID" value="KAK3347948.1"/>
    <property type="molecule type" value="Genomic_DNA"/>
</dbReference>
<proteinExistence type="predicted"/>
<dbReference type="PANTHER" id="PTHR28075">
    <property type="entry name" value="CHROMOSOME 16, WHOLE GENOME SHOTGUN SEQUENCE"/>
    <property type="match status" value="1"/>
</dbReference>
<gene>
    <name evidence="2" type="ORF">B0H65DRAFT_547755</name>
</gene>
<reference evidence="2" key="1">
    <citation type="journal article" date="2023" name="Mol. Phylogenet. Evol.">
        <title>Genome-scale phylogeny and comparative genomics of the fungal order Sordariales.</title>
        <authorList>
            <person name="Hensen N."/>
            <person name="Bonometti L."/>
            <person name="Westerberg I."/>
            <person name="Brannstrom I.O."/>
            <person name="Guillou S."/>
            <person name="Cros-Aarteil S."/>
            <person name="Calhoun S."/>
            <person name="Haridas S."/>
            <person name="Kuo A."/>
            <person name="Mondo S."/>
            <person name="Pangilinan J."/>
            <person name="Riley R."/>
            <person name="LaButti K."/>
            <person name="Andreopoulos B."/>
            <person name="Lipzen A."/>
            <person name="Chen C."/>
            <person name="Yan M."/>
            <person name="Daum C."/>
            <person name="Ng V."/>
            <person name="Clum A."/>
            <person name="Steindorff A."/>
            <person name="Ohm R.A."/>
            <person name="Martin F."/>
            <person name="Silar P."/>
            <person name="Natvig D.O."/>
            <person name="Lalanne C."/>
            <person name="Gautier V."/>
            <person name="Ament-Velasquez S.L."/>
            <person name="Kruys A."/>
            <person name="Hutchinson M.I."/>
            <person name="Powell A.J."/>
            <person name="Barry K."/>
            <person name="Miller A.N."/>
            <person name="Grigoriev I.V."/>
            <person name="Debuchy R."/>
            <person name="Gladieux P."/>
            <person name="Hiltunen Thoren M."/>
            <person name="Johannesson H."/>
        </authorList>
    </citation>
    <scope>NUCLEOTIDE SEQUENCE</scope>
    <source>
        <strain evidence="2">CBS 560.94</strain>
    </source>
</reference>
<dbReference type="InterPro" id="IPR013726">
    <property type="entry name" value="Mitofissin"/>
</dbReference>